<reference evidence="1" key="1">
    <citation type="submission" date="2020-05" db="EMBL/GenBank/DDBJ databases">
        <authorList>
            <person name="Chiriac C."/>
            <person name="Salcher M."/>
            <person name="Ghai R."/>
            <person name="Kavagutti S V."/>
        </authorList>
    </citation>
    <scope>NUCLEOTIDE SEQUENCE</scope>
</reference>
<accession>A0A6J7ETA1</accession>
<dbReference type="EMBL" id="CAFBLR010000184">
    <property type="protein sequence ID" value="CAB4883349.1"/>
    <property type="molecule type" value="Genomic_DNA"/>
</dbReference>
<protein>
    <submittedName>
        <fullName evidence="1">Unannotated protein</fullName>
    </submittedName>
</protein>
<proteinExistence type="predicted"/>
<name>A0A6J7ETA1_9ZZZZ</name>
<sequence length="89" mass="9285">MLDVVGKALDDVLDGQRGGDPHPGALPIAIEVRDDAETFLGEVVTLGHGCGSARAQLKVSRCAAAHCETVRVRERKVPAGLGRVDAALE</sequence>
<dbReference type="AlphaFoldDB" id="A0A6J7ETA1"/>
<organism evidence="1">
    <name type="scientific">freshwater metagenome</name>
    <dbReference type="NCBI Taxonomy" id="449393"/>
    <lineage>
        <taxon>unclassified sequences</taxon>
        <taxon>metagenomes</taxon>
        <taxon>ecological metagenomes</taxon>
    </lineage>
</organism>
<evidence type="ECO:0000313" key="1">
    <source>
        <dbReference type="EMBL" id="CAB4883349.1"/>
    </source>
</evidence>
<gene>
    <name evidence="1" type="ORF">UFOPK3417_01589</name>
</gene>